<sequence length="74" mass="7909">RRVSAHASSSSTSDSSSDSEGIGPLTNGDLDSRPERTARLAKSTALKRMRCLPTNLDILGVYTNSKKPSTRTSN</sequence>
<organism evidence="2 3">
    <name type="scientific">Rotaria magnacalcarata</name>
    <dbReference type="NCBI Taxonomy" id="392030"/>
    <lineage>
        <taxon>Eukaryota</taxon>
        <taxon>Metazoa</taxon>
        <taxon>Spiralia</taxon>
        <taxon>Gnathifera</taxon>
        <taxon>Rotifera</taxon>
        <taxon>Eurotatoria</taxon>
        <taxon>Bdelloidea</taxon>
        <taxon>Philodinida</taxon>
        <taxon>Philodinidae</taxon>
        <taxon>Rotaria</taxon>
    </lineage>
</organism>
<gene>
    <name evidence="2" type="ORF">SMN809_LOCUS21265</name>
</gene>
<proteinExistence type="predicted"/>
<reference evidence="2" key="1">
    <citation type="submission" date="2021-02" db="EMBL/GenBank/DDBJ databases">
        <authorList>
            <person name="Nowell W R."/>
        </authorList>
    </citation>
    <scope>NUCLEOTIDE SEQUENCE</scope>
</reference>
<feature type="region of interest" description="Disordered" evidence="1">
    <location>
        <begin position="1"/>
        <end position="42"/>
    </location>
</feature>
<protein>
    <submittedName>
        <fullName evidence="2">Uncharacterized protein</fullName>
    </submittedName>
</protein>
<feature type="non-terminal residue" evidence="2">
    <location>
        <position position="74"/>
    </location>
</feature>
<name>A0A8S2RVJ1_9BILA</name>
<evidence type="ECO:0000256" key="1">
    <source>
        <dbReference type="SAM" id="MobiDB-lite"/>
    </source>
</evidence>
<comment type="caution">
    <text evidence="2">The sequence shown here is derived from an EMBL/GenBank/DDBJ whole genome shotgun (WGS) entry which is preliminary data.</text>
</comment>
<evidence type="ECO:0000313" key="3">
    <source>
        <dbReference type="Proteomes" id="UP000676336"/>
    </source>
</evidence>
<evidence type="ECO:0000313" key="2">
    <source>
        <dbReference type="EMBL" id="CAF4186647.1"/>
    </source>
</evidence>
<feature type="compositionally biased region" description="Low complexity" evidence="1">
    <location>
        <begin position="1"/>
        <end position="19"/>
    </location>
</feature>
<dbReference type="AlphaFoldDB" id="A0A8S2RVJ1"/>
<accession>A0A8S2RVJ1</accession>
<dbReference type="Proteomes" id="UP000676336">
    <property type="component" value="Unassembled WGS sequence"/>
</dbReference>
<feature type="non-terminal residue" evidence="2">
    <location>
        <position position="1"/>
    </location>
</feature>
<dbReference type="EMBL" id="CAJOBI010016078">
    <property type="protein sequence ID" value="CAF4186647.1"/>
    <property type="molecule type" value="Genomic_DNA"/>
</dbReference>